<keyword evidence="2" id="KW-1185">Reference proteome</keyword>
<evidence type="ECO:0000313" key="2">
    <source>
        <dbReference type="Proteomes" id="UP001328107"/>
    </source>
</evidence>
<sequence length="77" mass="8834">QIGIRRDRKNVIPKVYDAAYGHDECGRFLQVVPIKDSCTLKINFPMPDLTHEYMSNSCGYIFVLLSSHILLHEGRGR</sequence>
<dbReference type="GO" id="GO:0046872">
    <property type="term" value="F:metal ion binding"/>
    <property type="evidence" value="ECO:0007669"/>
    <property type="project" value="InterPro"/>
</dbReference>
<accession>A0AAN5I7I4</accession>
<proteinExistence type="predicted"/>
<name>A0AAN5I7I4_9BILA</name>
<organism evidence="1 2">
    <name type="scientific">Pristionchus mayeri</name>
    <dbReference type="NCBI Taxonomy" id="1317129"/>
    <lineage>
        <taxon>Eukaryota</taxon>
        <taxon>Metazoa</taxon>
        <taxon>Ecdysozoa</taxon>
        <taxon>Nematoda</taxon>
        <taxon>Chromadorea</taxon>
        <taxon>Rhabditida</taxon>
        <taxon>Rhabditina</taxon>
        <taxon>Diplogasteromorpha</taxon>
        <taxon>Diplogasteroidea</taxon>
        <taxon>Neodiplogasteridae</taxon>
        <taxon>Pristionchus</taxon>
    </lineage>
</organism>
<dbReference type="Gene3D" id="3.30.830.10">
    <property type="entry name" value="Metalloenzyme, LuxS/M16 peptidase-like"/>
    <property type="match status" value="1"/>
</dbReference>
<dbReference type="InterPro" id="IPR011249">
    <property type="entry name" value="Metalloenz_LuxS/M16"/>
</dbReference>
<dbReference type="Proteomes" id="UP001328107">
    <property type="component" value="Unassembled WGS sequence"/>
</dbReference>
<dbReference type="AlphaFoldDB" id="A0AAN5I7I4"/>
<reference evidence="2" key="1">
    <citation type="submission" date="2022-10" db="EMBL/GenBank/DDBJ databases">
        <title>Genome assembly of Pristionchus species.</title>
        <authorList>
            <person name="Yoshida K."/>
            <person name="Sommer R.J."/>
        </authorList>
    </citation>
    <scope>NUCLEOTIDE SEQUENCE [LARGE SCALE GENOMIC DNA]</scope>
    <source>
        <strain evidence="2">RS5460</strain>
    </source>
</reference>
<feature type="non-terminal residue" evidence="1">
    <location>
        <position position="1"/>
    </location>
</feature>
<dbReference type="EMBL" id="BTRK01000005">
    <property type="protein sequence ID" value="GMR55333.1"/>
    <property type="molecule type" value="Genomic_DNA"/>
</dbReference>
<dbReference type="SUPFAM" id="SSF63411">
    <property type="entry name" value="LuxS/MPP-like metallohydrolase"/>
    <property type="match status" value="1"/>
</dbReference>
<gene>
    <name evidence="1" type="ORF">PMAYCL1PPCAC_25528</name>
</gene>
<comment type="caution">
    <text evidence="1">The sequence shown here is derived from an EMBL/GenBank/DDBJ whole genome shotgun (WGS) entry which is preliminary data.</text>
</comment>
<protein>
    <submittedName>
        <fullName evidence="1">Uncharacterized protein</fullName>
    </submittedName>
</protein>
<evidence type="ECO:0000313" key="1">
    <source>
        <dbReference type="EMBL" id="GMR55333.1"/>
    </source>
</evidence>